<dbReference type="RefSeq" id="WP_343984346.1">
    <property type="nucleotide sequence ID" value="NZ_BAAAJG010000020.1"/>
</dbReference>
<evidence type="ECO:0000256" key="3">
    <source>
        <dbReference type="ARBA" id="ARBA00012925"/>
    </source>
</evidence>
<evidence type="ECO:0000256" key="1">
    <source>
        <dbReference type="ARBA" id="ARBA00001947"/>
    </source>
</evidence>
<reference evidence="10" key="1">
    <citation type="journal article" date="2019" name="Int. J. Syst. Evol. Microbiol.">
        <title>The Global Catalogue of Microorganisms (GCM) 10K type strain sequencing project: providing services to taxonomists for standard genome sequencing and annotation.</title>
        <authorList>
            <consortium name="The Broad Institute Genomics Platform"/>
            <consortium name="The Broad Institute Genome Sequencing Center for Infectious Disease"/>
            <person name="Wu L."/>
            <person name="Ma J."/>
        </authorList>
    </citation>
    <scope>NUCLEOTIDE SEQUENCE [LARGE SCALE GENOMIC DNA]</scope>
    <source>
        <strain evidence="10">JCM 12165</strain>
    </source>
</reference>
<dbReference type="PANTHER" id="PTHR11002:SF76">
    <property type="entry name" value="CARBONIC ANHYDRASE"/>
    <property type="match status" value="1"/>
</dbReference>
<dbReference type="Pfam" id="PF00484">
    <property type="entry name" value="Pro_CA"/>
    <property type="match status" value="1"/>
</dbReference>
<dbReference type="PANTHER" id="PTHR11002">
    <property type="entry name" value="CARBONIC ANHYDRASE"/>
    <property type="match status" value="1"/>
</dbReference>
<evidence type="ECO:0000313" key="9">
    <source>
        <dbReference type="EMBL" id="MFD1529429.1"/>
    </source>
</evidence>
<dbReference type="Proteomes" id="UP001597145">
    <property type="component" value="Unassembled WGS sequence"/>
</dbReference>
<sequence length="351" mass="37135">MIRTASWSARAPRTDLLEGVLIGLALAGFRTLHRAGRARVRIEEPTGSTPRRVVVEGALSFLSVPALSRTLAAVPPGEPVRVDLVVDYLDHAAFDHLHTWTRRHRATGTWVEVVSEPVTADGPGTPFPGYATWSHWQEADHRQHRPILAGVAAYHAEGAELMRPTLRGMADGQSPHGLLLTCSDSRVQPSVITRSGPGDLFTVQNVGNLAAGTAVDAAVQYATAVLDVPLIAVCGHSACGAMRGLLDGAADAGEGALTEWLRHGSPSLAALRAGHPVGRAALAAGFGEADALAMVNVAVQLGVLRAQHGDRALHGLFFHIPTARVLVLDEDTHEFRPPEQHGAGPAREYPG</sequence>
<evidence type="ECO:0000256" key="4">
    <source>
        <dbReference type="ARBA" id="ARBA00022723"/>
    </source>
</evidence>
<comment type="cofactor">
    <cofactor evidence="1">
        <name>Zn(2+)</name>
        <dbReference type="ChEBI" id="CHEBI:29105"/>
    </cofactor>
</comment>
<evidence type="ECO:0000256" key="7">
    <source>
        <dbReference type="ARBA" id="ARBA00024993"/>
    </source>
</evidence>
<dbReference type="Gene3D" id="3.40.1050.10">
    <property type="entry name" value="Carbonic anhydrase"/>
    <property type="match status" value="1"/>
</dbReference>
<evidence type="ECO:0000256" key="2">
    <source>
        <dbReference type="ARBA" id="ARBA00006217"/>
    </source>
</evidence>
<dbReference type="InterPro" id="IPR001765">
    <property type="entry name" value="Carbonic_anhydrase"/>
</dbReference>
<dbReference type="PROSITE" id="PS00704">
    <property type="entry name" value="PROK_CO2_ANHYDRASE_1"/>
    <property type="match status" value="1"/>
</dbReference>
<evidence type="ECO:0000256" key="6">
    <source>
        <dbReference type="ARBA" id="ARBA00023239"/>
    </source>
</evidence>
<keyword evidence="5" id="KW-0862">Zinc</keyword>
<keyword evidence="10" id="KW-1185">Reference proteome</keyword>
<evidence type="ECO:0000313" key="10">
    <source>
        <dbReference type="Proteomes" id="UP001597145"/>
    </source>
</evidence>
<comment type="catalytic activity">
    <reaction evidence="8">
        <text>hydrogencarbonate + H(+) = CO2 + H2O</text>
        <dbReference type="Rhea" id="RHEA:10748"/>
        <dbReference type="ChEBI" id="CHEBI:15377"/>
        <dbReference type="ChEBI" id="CHEBI:15378"/>
        <dbReference type="ChEBI" id="CHEBI:16526"/>
        <dbReference type="ChEBI" id="CHEBI:17544"/>
        <dbReference type="EC" id="4.2.1.1"/>
    </reaction>
</comment>
<dbReference type="InterPro" id="IPR015892">
    <property type="entry name" value="Carbonic_anhydrase_CS"/>
</dbReference>
<dbReference type="SMART" id="SM00947">
    <property type="entry name" value="Pro_CA"/>
    <property type="match status" value="1"/>
</dbReference>
<protein>
    <recommendedName>
        <fullName evidence="3">carbonic anhydrase</fullName>
        <ecNumber evidence="3">4.2.1.1</ecNumber>
    </recommendedName>
</protein>
<dbReference type="InterPro" id="IPR036874">
    <property type="entry name" value="Carbonic_anhydrase_sf"/>
</dbReference>
<comment type="function">
    <text evidence="7">Catalyzes the reversible hydration of carbon dioxide to form bicarbonate.</text>
</comment>
<evidence type="ECO:0000256" key="5">
    <source>
        <dbReference type="ARBA" id="ARBA00022833"/>
    </source>
</evidence>
<comment type="caution">
    <text evidence="9">The sequence shown here is derived from an EMBL/GenBank/DDBJ whole genome shotgun (WGS) entry which is preliminary data.</text>
</comment>
<gene>
    <name evidence="9" type="ORF">ACFSCY_08230</name>
</gene>
<name>A0ABW4FGP7_9PSEU</name>
<dbReference type="EMBL" id="JBHUCP010000005">
    <property type="protein sequence ID" value="MFD1529429.1"/>
    <property type="molecule type" value="Genomic_DNA"/>
</dbReference>
<accession>A0ABW4FGP7</accession>
<evidence type="ECO:0000256" key="8">
    <source>
        <dbReference type="ARBA" id="ARBA00048348"/>
    </source>
</evidence>
<comment type="similarity">
    <text evidence="2">Belongs to the beta-class carbonic anhydrase family.</text>
</comment>
<organism evidence="9 10">
    <name type="scientific">Pseudonocardia aurantiaca</name>
    <dbReference type="NCBI Taxonomy" id="75290"/>
    <lineage>
        <taxon>Bacteria</taxon>
        <taxon>Bacillati</taxon>
        <taxon>Actinomycetota</taxon>
        <taxon>Actinomycetes</taxon>
        <taxon>Pseudonocardiales</taxon>
        <taxon>Pseudonocardiaceae</taxon>
        <taxon>Pseudonocardia</taxon>
    </lineage>
</organism>
<keyword evidence="4" id="KW-0479">Metal-binding</keyword>
<keyword evidence="6" id="KW-0456">Lyase</keyword>
<proteinExistence type="inferred from homology"/>
<dbReference type="EC" id="4.2.1.1" evidence="3"/>
<dbReference type="SUPFAM" id="SSF53056">
    <property type="entry name" value="beta-carbonic anhydrase, cab"/>
    <property type="match status" value="1"/>
</dbReference>